<dbReference type="SUPFAM" id="SSF56935">
    <property type="entry name" value="Porins"/>
    <property type="match status" value="1"/>
</dbReference>
<dbReference type="PANTHER" id="PTHR30069:SF29">
    <property type="entry name" value="HEMOGLOBIN AND HEMOGLOBIN-HAPTOGLOBIN-BINDING PROTEIN 1-RELATED"/>
    <property type="match status" value="1"/>
</dbReference>
<dbReference type="PANTHER" id="PTHR30069">
    <property type="entry name" value="TONB-DEPENDENT OUTER MEMBRANE RECEPTOR"/>
    <property type="match status" value="1"/>
</dbReference>
<evidence type="ECO:0000256" key="12">
    <source>
        <dbReference type="SAM" id="SignalP"/>
    </source>
</evidence>
<keyword evidence="16" id="KW-1185">Reference proteome</keyword>
<protein>
    <submittedName>
        <fullName evidence="15">TonB-dependent receptor</fullName>
    </submittedName>
</protein>
<dbReference type="InterPro" id="IPR000531">
    <property type="entry name" value="Beta-barrel_TonB"/>
</dbReference>
<evidence type="ECO:0000256" key="4">
    <source>
        <dbReference type="ARBA" id="ARBA00022692"/>
    </source>
</evidence>
<dbReference type="Gene3D" id="2.170.130.10">
    <property type="entry name" value="TonB-dependent receptor, plug domain"/>
    <property type="match status" value="1"/>
</dbReference>
<dbReference type="InterPro" id="IPR012910">
    <property type="entry name" value="Plug_dom"/>
</dbReference>
<dbReference type="Pfam" id="PF13715">
    <property type="entry name" value="CarbopepD_reg_2"/>
    <property type="match status" value="1"/>
</dbReference>
<keyword evidence="2 10" id="KW-0813">Transport</keyword>
<dbReference type="Pfam" id="PF00593">
    <property type="entry name" value="TonB_dep_Rec_b-barrel"/>
    <property type="match status" value="1"/>
</dbReference>
<comment type="caution">
    <text evidence="15">The sequence shown here is derived from an EMBL/GenBank/DDBJ whole genome shotgun (WGS) entry which is preliminary data.</text>
</comment>
<evidence type="ECO:0000256" key="9">
    <source>
        <dbReference type="ARBA" id="ARBA00023237"/>
    </source>
</evidence>
<feature type="chain" id="PRO_5047490023" evidence="12">
    <location>
        <begin position="25"/>
        <end position="802"/>
    </location>
</feature>
<evidence type="ECO:0000256" key="11">
    <source>
        <dbReference type="RuleBase" id="RU003357"/>
    </source>
</evidence>
<evidence type="ECO:0000313" key="16">
    <source>
        <dbReference type="Proteomes" id="UP001205603"/>
    </source>
</evidence>
<dbReference type="Pfam" id="PF07715">
    <property type="entry name" value="Plug"/>
    <property type="match status" value="1"/>
</dbReference>
<accession>A0ABT1MJX8</accession>
<evidence type="ECO:0000313" key="15">
    <source>
        <dbReference type="EMBL" id="MCP9612922.1"/>
    </source>
</evidence>
<keyword evidence="6 11" id="KW-0798">TonB box</keyword>
<evidence type="ECO:0000256" key="1">
    <source>
        <dbReference type="ARBA" id="ARBA00004571"/>
    </source>
</evidence>
<dbReference type="Proteomes" id="UP001205603">
    <property type="component" value="Unassembled WGS sequence"/>
</dbReference>
<name>A0ABT1MJX8_9BACT</name>
<proteinExistence type="inferred from homology"/>
<keyword evidence="8 15" id="KW-0675">Receptor</keyword>
<evidence type="ECO:0000256" key="3">
    <source>
        <dbReference type="ARBA" id="ARBA00022452"/>
    </source>
</evidence>
<comment type="subcellular location">
    <subcellularLocation>
        <location evidence="1 10">Cell outer membrane</location>
        <topology evidence="1 10">Multi-pass membrane protein</topology>
    </subcellularLocation>
</comment>
<feature type="domain" description="TonB-dependent receptor-like beta-barrel" evidence="13">
    <location>
        <begin position="382"/>
        <end position="774"/>
    </location>
</feature>
<evidence type="ECO:0000256" key="6">
    <source>
        <dbReference type="ARBA" id="ARBA00023077"/>
    </source>
</evidence>
<evidence type="ECO:0000256" key="5">
    <source>
        <dbReference type="ARBA" id="ARBA00022729"/>
    </source>
</evidence>
<sequence>MKYIFRNLTIFSIFILASVFSSHATDFVSVRYGVITGRIVNKDKIAVYPAVVRIEGFSIGDDADENGVFYISGVPEGEHIIIISGIGIKLKKVTVNVVAGKENQVGDLEVESSDHSLSEVTVLGKSEARRQQEQAYAVSVLDLKKDYSAAIPLNKLLNTVSSVRIREDGGMGSNYNFSLNGFSGNQVKFFLDGIPMDNFGSSFNLANFSANMADRVEVYKGVLPVNLGSDALGGAVNIISRKDANYIDATYSFGSFNTHRAAVNGAYTANNGFTVHANVFYNYSDNDYEVYVPIVDLNTNKKMEERWVRRFHDAYWSVGMRFETGVTGKSYADYLLAGIIYSKNDNDVQTGATMDAVYGGVKAKSSSIIPSVRYKKDDLFVDGLSLSIYGTYNVVDAYNTDTLKRRYNWLGESIPSTTAGERYYTDVKIKNREWQGNGNLNYIINSHQSLMLNYIITSMGRRSNDKVHQDDPMNNIPQRLTKNITGLGWQIRYERWNANIFGKMYRLYSSAYKRVDEYTENARWIQAQDRKTNFGYGAAVTYYILNSLQAKLSYEQAYRLPEAVEMFGDGLIQQRNPDLKPENSRNLNIGLEFNKIFNVHTIFAETNFIFRNTKDFILKAVSLTSNPTTGYDNLGKVLTRGVEGTLRYSFKELFYIGGSISYQDIIDNKKYEEIDNSYVGGITENVTYKQRLPNIPYLFANGNIGFLFRNIGWKNTALTIDYRLNYVHEYFLSFPGLGSKSSKNIIPEQFSHDISAGYSLAGGRYSVVVECTNLNDRKLYDNFRLQKPGRAFNVKLRYFFNK</sequence>
<feature type="signal peptide" evidence="12">
    <location>
        <begin position="1"/>
        <end position="24"/>
    </location>
</feature>
<dbReference type="Gene3D" id="2.40.170.20">
    <property type="entry name" value="TonB-dependent receptor, beta-barrel domain"/>
    <property type="match status" value="1"/>
</dbReference>
<dbReference type="InterPro" id="IPR039426">
    <property type="entry name" value="TonB-dep_rcpt-like"/>
</dbReference>
<dbReference type="EMBL" id="JANDHW010000016">
    <property type="protein sequence ID" value="MCP9612922.1"/>
    <property type="molecule type" value="Genomic_DNA"/>
</dbReference>
<keyword evidence="3 10" id="KW-1134">Transmembrane beta strand</keyword>
<evidence type="ECO:0000256" key="10">
    <source>
        <dbReference type="PROSITE-ProRule" id="PRU01360"/>
    </source>
</evidence>
<keyword evidence="9 10" id="KW-0998">Cell outer membrane</keyword>
<evidence type="ECO:0000256" key="8">
    <source>
        <dbReference type="ARBA" id="ARBA00023170"/>
    </source>
</evidence>
<evidence type="ECO:0000256" key="2">
    <source>
        <dbReference type="ARBA" id="ARBA00022448"/>
    </source>
</evidence>
<dbReference type="InterPro" id="IPR037066">
    <property type="entry name" value="Plug_dom_sf"/>
</dbReference>
<dbReference type="SUPFAM" id="SSF49452">
    <property type="entry name" value="Starch-binding domain-like"/>
    <property type="match status" value="1"/>
</dbReference>
<evidence type="ECO:0000256" key="7">
    <source>
        <dbReference type="ARBA" id="ARBA00023136"/>
    </source>
</evidence>
<dbReference type="InterPro" id="IPR013784">
    <property type="entry name" value="Carb-bd-like_fold"/>
</dbReference>
<keyword evidence="5 12" id="KW-0732">Signal</keyword>
<reference evidence="15 16" key="1">
    <citation type="submission" date="2022-07" db="EMBL/GenBank/DDBJ databases">
        <title>Fecal culturing of patients with breast cancer.</title>
        <authorList>
            <person name="Teng N.M.Y."/>
            <person name="Kiu R."/>
            <person name="Evans R."/>
            <person name="Baker D.J."/>
            <person name="Zenner C."/>
            <person name="Robinson S.D."/>
            <person name="Hall L.J."/>
        </authorList>
    </citation>
    <scope>NUCLEOTIDE SEQUENCE [LARGE SCALE GENOMIC DNA]</scope>
    <source>
        <strain evidence="15 16">LH1063</strain>
    </source>
</reference>
<gene>
    <name evidence="15" type="ORF">NMU02_12555</name>
</gene>
<dbReference type="PROSITE" id="PS52016">
    <property type="entry name" value="TONB_DEPENDENT_REC_3"/>
    <property type="match status" value="1"/>
</dbReference>
<dbReference type="InterPro" id="IPR036942">
    <property type="entry name" value="Beta-barrel_TonB_sf"/>
</dbReference>
<comment type="similarity">
    <text evidence="10 11">Belongs to the TonB-dependent receptor family.</text>
</comment>
<dbReference type="RefSeq" id="WP_255028302.1">
    <property type="nucleotide sequence ID" value="NZ_JANDHW010000016.1"/>
</dbReference>
<evidence type="ECO:0000259" key="13">
    <source>
        <dbReference type="Pfam" id="PF00593"/>
    </source>
</evidence>
<feature type="domain" description="TonB-dependent receptor plug" evidence="14">
    <location>
        <begin position="133"/>
        <end position="235"/>
    </location>
</feature>
<keyword evidence="7 10" id="KW-0472">Membrane</keyword>
<organism evidence="15 16">
    <name type="scientific">Coprobacter tertius</name>
    <dbReference type="NCBI Taxonomy" id="2944915"/>
    <lineage>
        <taxon>Bacteria</taxon>
        <taxon>Pseudomonadati</taxon>
        <taxon>Bacteroidota</taxon>
        <taxon>Bacteroidia</taxon>
        <taxon>Bacteroidales</taxon>
        <taxon>Barnesiellaceae</taxon>
        <taxon>Coprobacter</taxon>
    </lineage>
</organism>
<keyword evidence="4 10" id="KW-0812">Transmembrane</keyword>
<evidence type="ECO:0000259" key="14">
    <source>
        <dbReference type="Pfam" id="PF07715"/>
    </source>
</evidence>